<comment type="similarity">
    <text evidence="1">Belongs to the GST superfamily.</text>
</comment>
<dbReference type="SFLD" id="SFLDG00358">
    <property type="entry name" value="Main_(cytGST)"/>
    <property type="match status" value="1"/>
</dbReference>
<evidence type="ECO:0000313" key="5">
    <source>
        <dbReference type="EMBL" id="KDR11132.1"/>
    </source>
</evidence>
<proteinExistence type="inferred from homology"/>
<accession>A0A067R0U7</accession>
<dbReference type="Gene3D" id="1.20.1050.10">
    <property type="match status" value="1"/>
</dbReference>
<dbReference type="SUPFAM" id="SSF47616">
    <property type="entry name" value="GST C-terminal domain-like"/>
    <property type="match status" value="1"/>
</dbReference>
<dbReference type="PROSITE" id="PS50404">
    <property type="entry name" value="GST_NTER"/>
    <property type="match status" value="1"/>
</dbReference>
<keyword evidence="2" id="KW-0812">Transmembrane</keyword>
<gene>
    <name evidence="5" type="ORF">L798_15096</name>
</gene>
<evidence type="ECO:0000313" key="6">
    <source>
        <dbReference type="Proteomes" id="UP000027135"/>
    </source>
</evidence>
<keyword evidence="2" id="KW-1133">Transmembrane helix</keyword>
<dbReference type="GO" id="GO:0000266">
    <property type="term" value="P:mitochondrial fission"/>
    <property type="evidence" value="ECO:0007669"/>
    <property type="project" value="TreeGrafter"/>
</dbReference>
<dbReference type="CDD" id="cd00570">
    <property type="entry name" value="GST_N_family"/>
    <property type="match status" value="1"/>
</dbReference>
<dbReference type="SUPFAM" id="SSF52833">
    <property type="entry name" value="Thioredoxin-like"/>
    <property type="match status" value="1"/>
</dbReference>
<evidence type="ECO:0000259" key="4">
    <source>
        <dbReference type="PROSITE" id="PS50405"/>
    </source>
</evidence>
<name>A0A067R0U7_ZOONE</name>
<keyword evidence="2" id="KW-0472">Membrane</keyword>
<evidence type="ECO:0000256" key="2">
    <source>
        <dbReference type="SAM" id="Phobius"/>
    </source>
</evidence>
<dbReference type="EMBL" id="KK853119">
    <property type="protein sequence ID" value="KDR11132.1"/>
    <property type="molecule type" value="Genomic_DNA"/>
</dbReference>
<dbReference type="InParanoid" id="A0A067R0U7"/>
<dbReference type="eggNOG" id="KOG4420">
    <property type="taxonomic scope" value="Eukaryota"/>
</dbReference>
<dbReference type="Pfam" id="PF13417">
    <property type="entry name" value="GST_N_3"/>
    <property type="match status" value="1"/>
</dbReference>
<dbReference type="STRING" id="136037.A0A067R0U7"/>
<dbReference type="FunCoup" id="A0A067R0U7">
    <property type="interactions" value="276"/>
</dbReference>
<dbReference type="PROSITE" id="PS50405">
    <property type="entry name" value="GST_CTER"/>
    <property type="match status" value="1"/>
</dbReference>
<dbReference type="InterPro" id="IPR036282">
    <property type="entry name" value="Glutathione-S-Trfase_C_sf"/>
</dbReference>
<dbReference type="InterPro" id="IPR004045">
    <property type="entry name" value="Glutathione_S-Trfase_N"/>
</dbReference>
<dbReference type="InterPro" id="IPR004046">
    <property type="entry name" value="GST_C"/>
</dbReference>
<protein>
    <submittedName>
        <fullName evidence="5">Ganglioside-induced differentiation-associated protein 1</fullName>
    </submittedName>
</protein>
<evidence type="ECO:0000256" key="1">
    <source>
        <dbReference type="ARBA" id="ARBA00007409"/>
    </source>
</evidence>
<dbReference type="SFLD" id="SFLDS00019">
    <property type="entry name" value="Glutathione_Transferase_(cytos"/>
    <property type="match status" value="1"/>
</dbReference>
<organism evidence="5 6">
    <name type="scientific">Zootermopsis nevadensis</name>
    <name type="common">Dampwood termite</name>
    <dbReference type="NCBI Taxonomy" id="136037"/>
    <lineage>
        <taxon>Eukaryota</taxon>
        <taxon>Metazoa</taxon>
        <taxon>Ecdysozoa</taxon>
        <taxon>Arthropoda</taxon>
        <taxon>Hexapoda</taxon>
        <taxon>Insecta</taxon>
        <taxon>Pterygota</taxon>
        <taxon>Neoptera</taxon>
        <taxon>Polyneoptera</taxon>
        <taxon>Dictyoptera</taxon>
        <taxon>Blattodea</taxon>
        <taxon>Blattoidea</taxon>
        <taxon>Termitoidae</taxon>
        <taxon>Termopsidae</taxon>
        <taxon>Zootermopsis</taxon>
    </lineage>
</organism>
<dbReference type="AlphaFoldDB" id="A0A067R0U7"/>
<dbReference type="Gene3D" id="3.40.30.10">
    <property type="entry name" value="Glutaredoxin"/>
    <property type="match status" value="1"/>
</dbReference>
<sequence>MAASAEKEEVGRSSNDNGKGNGLLLYHHHYSFYSQKVIMALHEKKLPFKEHIINLTKGEQYQPWFLRINPRGEVPVLKDGVKVIPDSGRILDYLEDNFSNGDTPRLMPLDQGPEIRQKVLQFRTVIDHIPAGTVTMGSFFHPEFCQNPKQPFIQPVRKSLMAAENNSANILRMHAERNPDIQEILLQKAKFQETKHVSVTDKEEFKKILNQVDLVLSEVEKELESHKEDQKNWWLCSDRFTVADIGLAILLDRLNRLGLERYFWEDGKKPHISQYYHRVQQRDSYKKTIPSSLSLVKMFIQTQSPLIVGVATAVTVIIGGIFYYRKNK</sequence>
<dbReference type="PANTHER" id="PTHR44188">
    <property type="entry name" value="GDAP1, ISOFORM A"/>
    <property type="match status" value="1"/>
</dbReference>
<dbReference type="GO" id="GO:0006626">
    <property type="term" value="P:protein targeting to mitochondrion"/>
    <property type="evidence" value="ECO:0007669"/>
    <property type="project" value="TreeGrafter"/>
</dbReference>
<dbReference type="GO" id="GO:0008053">
    <property type="term" value="P:mitochondrial fusion"/>
    <property type="evidence" value="ECO:0007669"/>
    <property type="project" value="TreeGrafter"/>
</dbReference>
<dbReference type="InterPro" id="IPR010987">
    <property type="entry name" value="Glutathione-S-Trfase_C-like"/>
</dbReference>
<dbReference type="InterPro" id="IPR040079">
    <property type="entry name" value="Glutathione_S-Trfase"/>
</dbReference>
<dbReference type="OMA" id="LKTWCFV"/>
<dbReference type="PANTHER" id="PTHR44188:SF1">
    <property type="entry name" value="GDAP1, ISOFORM A"/>
    <property type="match status" value="1"/>
</dbReference>
<dbReference type="InterPro" id="IPR036249">
    <property type="entry name" value="Thioredoxin-like_sf"/>
</dbReference>
<evidence type="ECO:0000259" key="3">
    <source>
        <dbReference type="PROSITE" id="PS50404"/>
    </source>
</evidence>
<dbReference type="GO" id="GO:0005741">
    <property type="term" value="C:mitochondrial outer membrane"/>
    <property type="evidence" value="ECO:0007669"/>
    <property type="project" value="TreeGrafter"/>
</dbReference>
<feature type="transmembrane region" description="Helical" evidence="2">
    <location>
        <begin position="306"/>
        <end position="324"/>
    </location>
</feature>
<feature type="domain" description="GST N-terminal" evidence="3">
    <location>
        <begin position="21"/>
        <end position="102"/>
    </location>
</feature>
<reference evidence="5 6" key="1">
    <citation type="journal article" date="2014" name="Nat. Commun.">
        <title>Molecular traces of alternative social organization in a termite genome.</title>
        <authorList>
            <person name="Terrapon N."/>
            <person name="Li C."/>
            <person name="Robertson H.M."/>
            <person name="Ji L."/>
            <person name="Meng X."/>
            <person name="Booth W."/>
            <person name="Chen Z."/>
            <person name="Childers C.P."/>
            <person name="Glastad K.M."/>
            <person name="Gokhale K."/>
            <person name="Gowin J."/>
            <person name="Gronenberg W."/>
            <person name="Hermansen R.A."/>
            <person name="Hu H."/>
            <person name="Hunt B.G."/>
            <person name="Huylmans A.K."/>
            <person name="Khalil S.M."/>
            <person name="Mitchell R.D."/>
            <person name="Munoz-Torres M.C."/>
            <person name="Mustard J.A."/>
            <person name="Pan H."/>
            <person name="Reese J.T."/>
            <person name="Scharf M.E."/>
            <person name="Sun F."/>
            <person name="Vogel H."/>
            <person name="Xiao J."/>
            <person name="Yang W."/>
            <person name="Yang Z."/>
            <person name="Yang Z."/>
            <person name="Zhou J."/>
            <person name="Zhu J."/>
            <person name="Brent C.S."/>
            <person name="Elsik C.G."/>
            <person name="Goodisman M.A."/>
            <person name="Liberles D.A."/>
            <person name="Roe R.M."/>
            <person name="Vargo E.L."/>
            <person name="Vilcinskas A."/>
            <person name="Wang J."/>
            <person name="Bornberg-Bauer E."/>
            <person name="Korb J."/>
            <person name="Zhang G."/>
            <person name="Liebig J."/>
        </authorList>
    </citation>
    <scope>NUCLEOTIDE SEQUENCE [LARGE SCALE GENOMIC DNA]</scope>
    <source>
        <tissue evidence="5">Whole organism</tissue>
    </source>
</reference>
<dbReference type="Proteomes" id="UP000027135">
    <property type="component" value="Unassembled WGS sequence"/>
</dbReference>
<feature type="domain" description="GST C-terminal" evidence="4">
    <location>
        <begin position="168"/>
        <end position="306"/>
    </location>
</feature>
<dbReference type="Pfam" id="PF00043">
    <property type="entry name" value="GST_C"/>
    <property type="match status" value="1"/>
</dbReference>
<keyword evidence="6" id="KW-1185">Reference proteome</keyword>
<dbReference type="OrthoDB" id="249703at2759"/>